<sequence length="112" mass="12341">MLVGILMIITLALIPLTYAVYAQDTEEGGILDLFDGQSDSNSNVSFVPGENMQGAYSGELRTTPGLENELNNTIGNRTQTMDPNFEIKSIEEYESNSSDWTKIDPFPEGRSD</sequence>
<dbReference type="AlphaFoldDB" id="A0A484IE44"/>
<dbReference type="RefSeq" id="WP_134484585.1">
    <property type="nucleotide sequence ID" value="NZ_LR216287.1"/>
</dbReference>
<dbReference type="EMBL" id="LR216287">
    <property type="protein sequence ID" value="VFJ14349.1"/>
    <property type="molecule type" value="Genomic_DNA"/>
</dbReference>
<dbReference type="KEGG" id="nfn:NFRAN_2027"/>
<evidence type="ECO:0000256" key="1">
    <source>
        <dbReference type="SAM" id="MobiDB-lite"/>
    </source>
</evidence>
<feature type="region of interest" description="Disordered" evidence="1">
    <location>
        <begin position="42"/>
        <end position="83"/>
    </location>
</feature>
<dbReference type="OrthoDB" id="377363at2157"/>
<organism evidence="2 3">
    <name type="scientific">Candidatus Nitrosocosmicus franklandianus</name>
    <dbReference type="NCBI Taxonomy" id="1798806"/>
    <lineage>
        <taxon>Archaea</taxon>
        <taxon>Nitrososphaerota</taxon>
        <taxon>Nitrososphaeria</taxon>
        <taxon>Nitrososphaerales</taxon>
        <taxon>Nitrososphaeraceae</taxon>
        <taxon>Candidatus Nitrosocosmicus</taxon>
    </lineage>
</organism>
<evidence type="ECO:0000313" key="2">
    <source>
        <dbReference type="EMBL" id="VFJ14349.1"/>
    </source>
</evidence>
<protein>
    <submittedName>
        <fullName evidence="2">Uncharacterized protein</fullName>
    </submittedName>
</protein>
<proteinExistence type="predicted"/>
<dbReference type="Proteomes" id="UP000294299">
    <property type="component" value="Chromosome NFRAN"/>
</dbReference>
<gene>
    <name evidence="2" type="ORF">NFRAN_2027</name>
</gene>
<dbReference type="GeneID" id="39421313"/>
<evidence type="ECO:0000313" key="3">
    <source>
        <dbReference type="Proteomes" id="UP000294299"/>
    </source>
</evidence>
<accession>A0A484IE44</accession>
<reference evidence="2 3" key="1">
    <citation type="submission" date="2019-02" db="EMBL/GenBank/DDBJ databases">
        <authorList>
            <person name="Lehtovirta-Morley E L."/>
        </authorList>
    </citation>
    <scope>NUCLEOTIDE SEQUENCE [LARGE SCALE GENOMIC DNA]</scope>
    <source>
        <strain evidence="2">NFRAN1</strain>
    </source>
</reference>
<feature type="compositionally biased region" description="Polar residues" evidence="1">
    <location>
        <begin position="69"/>
        <end position="82"/>
    </location>
</feature>
<keyword evidence="3" id="KW-1185">Reference proteome</keyword>
<name>A0A484IE44_9ARCH</name>